<dbReference type="CDD" id="cd16961">
    <property type="entry name" value="RMtype1_S_TRD-CR_like"/>
    <property type="match status" value="1"/>
</dbReference>
<dbReference type="Proteomes" id="UP001335100">
    <property type="component" value="Unassembled WGS sequence"/>
</dbReference>
<evidence type="ECO:0000256" key="3">
    <source>
        <dbReference type="ARBA" id="ARBA00023125"/>
    </source>
</evidence>
<protein>
    <submittedName>
        <fullName evidence="5">Restriction endonuclease subunit S</fullName>
    </submittedName>
</protein>
<organism evidence="5 6">
    <name type="scientific">Pseudomonas ulcerans</name>
    <dbReference type="NCBI Taxonomy" id="3115852"/>
    <lineage>
        <taxon>Bacteria</taxon>
        <taxon>Pseudomonadati</taxon>
        <taxon>Pseudomonadota</taxon>
        <taxon>Gammaproteobacteria</taxon>
        <taxon>Pseudomonadales</taxon>
        <taxon>Pseudomonadaceae</taxon>
        <taxon>Pseudomonas</taxon>
    </lineage>
</organism>
<keyword evidence="5" id="KW-0540">Nuclease</keyword>
<dbReference type="RefSeq" id="WP_223656452.1">
    <property type="nucleotide sequence ID" value="NZ_JAZDQJ010000001.1"/>
</dbReference>
<keyword evidence="5" id="KW-0255">Endonuclease</keyword>
<evidence type="ECO:0000313" key="5">
    <source>
        <dbReference type="EMBL" id="MEE1931644.1"/>
    </source>
</evidence>
<evidence type="ECO:0000256" key="2">
    <source>
        <dbReference type="ARBA" id="ARBA00022747"/>
    </source>
</evidence>
<reference evidence="5 6" key="1">
    <citation type="submission" date="2024-01" db="EMBL/GenBank/DDBJ databases">
        <title>Unpublished Manusciprt.</title>
        <authorList>
            <person name="Duman M."/>
            <person name="Valdes E.G."/>
            <person name="Ajmi N."/>
            <person name="Altun S."/>
            <person name="Saticioglu I.B."/>
        </authorList>
    </citation>
    <scope>NUCLEOTIDE SEQUENCE [LARGE SCALE GENOMIC DNA]</scope>
    <source>
        <strain evidence="5 6">148P</strain>
    </source>
</reference>
<dbReference type="InterPro" id="IPR044946">
    <property type="entry name" value="Restrct_endonuc_typeI_TRD_sf"/>
</dbReference>
<keyword evidence="2" id="KW-0680">Restriction system</keyword>
<dbReference type="Pfam" id="PF01420">
    <property type="entry name" value="Methylase_S"/>
    <property type="match status" value="1"/>
</dbReference>
<dbReference type="Gene3D" id="3.90.220.20">
    <property type="entry name" value="DNA methylase specificity domains"/>
    <property type="match status" value="1"/>
</dbReference>
<keyword evidence="5" id="KW-0378">Hydrolase</keyword>
<dbReference type="GO" id="GO:0004519">
    <property type="term" value="F:endonuclease activity"/>
    <property type="evidence" value="ECO:0007669"/>
    <property type="project" value="UniProtKB-KW"/>
</dbReference>
<dbReference type="GeneID" id="49866286"/>
<dbReference type="SUPFAM" id="SSF116734">
    <property type="entry name" value="DNA methylase specificity domain"/>
    <property type="match status" value="1"/>
</dbReference>
<proteinExistence type="inferred from homology"/>
<keyword evidence="6" id="KW-1185">Reference proteome</keyword>
<accession>A0ABU7HJF4</accession>
<name>A0ABU7HJF4_9PSED</name>
<comment type="caution">
    <text evidence="5">The sequence shown here is derived from an EMBL/GenBank/DDBJ whole genome shotgun (WGS) entry which is preliminary data.</text>
</comment>
<dbReference type="InterPro" id="IPR052021">
    <property type="entry name" value="Type-I_RS_S_subunit"/>
</dbReference>
<keyword evidence="3" id="KW-0238">DNA-binding</keyword>
<evidence type="ECO:0000259" key="4">
    <source>
        <dbReference type="Pfam" id="PF01420"/>
    </source>
</evidence>
<evidence type="ECO:0000313" key="6">
    <source>
        <dbReference type="Proteomes" id="UP001335100"/>
    </source>
</evidence>
<dbReference type="InterPro" id="IPR000055">
    <property type="entry name" value="Restrct_endonuc_typeI_TRD"/>
</dbReference>
<dbReference type="EMBL" id="JAZDQJ010000001">
    <property type="protein sequence ID" value="MEE1931644.1"/>
    <property type="molecule type" value="Genomic_DNA"/>
</dbReference>
<sequence>MGWTPKKLSGYKISISVAKPDERLRQGWRFYPELLMPNPSFKLSDVADVRSGYTFRGALEHDPAGDIRVLQIKDLRQSSAIEPDTLTAISWDARTSPPLLQSGDIAVIARGDNNKAALFTGQQPVVATSQFFIVSTKKQDVLPEYLCWLINLPQSQRSLERSGSAIQAISKASLLDMRIPLPPLATQQKLIALQALWDEEDELIARLQTNREQMLQGIYQHLIKD</sequence>
<dbReference type="PANTHER" id="PTHR30408">
    <property type="entry name" value="TYPE-1 RESTRICTION ENZYME ECOKI SPECIFICITY PROTEIN"/>
    <property type="match status" value="1"/>
</dbReference>
<feature type="domain" description="Type I restriction modification DNA specificity" evidence="4">
    <location>
        <begin position="41"/>
        <end position="190"/>
    </location>
</feature>
<gene>
    <name evidence="5" type="ORF">V0R50_00305</name>
</gene>
<evidence type="ECO:0000256" key="1">
    <source>
        <dbReference type="ARBA" id="ARBA00010923"/>
    </source>
</evidence>
<comment type="similarity">
    <text evidence="1">Belongs to the type-I restriction system S methylase family.</text>
</comment>
<dbReference type="PANTHER" id="PTHR30408:SF13">
    <property type="entry name" value="TYPE I RESTRICTION ENZYME HINDI SPECIFICITY SUBUNIT"/>
    <property type="match status" value="1"/>
</dbReference>